<organism evidence="1 2">
    <name type="scientific">Acetatifactor muris</name>
    <dbReference type="NCBI Taxonomy" id="879566"/>
    <lineage>
        <taxon>Bacteria</taxon>
        <taxon>Bacillati</taxon>
        <taxon>Bacillota</taxon>
        <taxon>Clostridia</taxon>
        <taxon>Lachnospirales</taxon>
        <taxon>Lachnospiraceae</taxon>
        <taxon>Acetatifactor</taxon>
    </lineage>
</organism>
<dbReference type="AlphaFoldDB" id="A0A2K4ZC59"/>
<dbReference type="EMBL" id="OFSM01000003">
    <property type="protein sequence ID" value="SOY28055.1"/>
    <property type="molecule type" value="Genomic_DNA"/>
</dbReference>
<reference evidence="1 2" key="1">
    <citation type="submission" date="2018-01" db="EMBL/GenBank/DDBJ databases">
        <authorList>
            <person name="Gaut B.S."/>
            <person name="Morton B.R."/>
            <person name="Clegg M.T."/>
            <person name="Duvall M.R."/>
        </authorList>
    </citation>
    <scope>NUCLEOTIDE SEQUENCE [LARGE SCALE GENOMIC DNA]</scope>
    <source>
        <strain evidence="1">GP69</strain>
    </source>
</reference>
<keyword evidence="2" id="KW-1185">Reference proteome</keyword>
<gene>
    <name evidence="1" type="ORF">AMURIS_00760</name>
</gene>
<accession>A0A2K4ZC59</accession>
<evidence type="ECO:0000313" key="1">
    <source>
        <dbReference type="EMBL" id="SOY28055.1"/>
    </source>
</evidence>
<protein>
    <submittedName>
        <fullName evidence="1">Uncharacterized protein</fullName>
    </submittedName>
</protein>
<dbReference type="Proteomes" id="UP000236311">
    <property type="component" value="Unassembled WGS sequence"/>
</dbReference>
<proteinExistence type="predicted"/>
<evidence type="ECO:0000313" key="2">
    <source>
        <dbReference type="Proteomes" id="UP000236311"/>
    </source>
</evidence>
<name>A0A2K4ZC59_9FIRM</name>
<sequence>MKKRIWFVLLLITGLSFLYIKRTKKDIEYISAE</sequence>